<sequence>MAGQLQFRASLLGATGGLTEHTIKGVLDNESGEVTSENVLRGGITRIVEDRETSLFELDKIVRDDVSSAERGGQPAVN</sequence>
<evidence type="ECO:0000313" key="2">
    <source>
        <dbReference type="Proteomes" id="UP000294200"/>
    </source>
</evidence>
<keyword evidence="2" id="KW-1185">Reference proteome</keyword>
<name>A0A4R0WUR3_9BURK</name>
<comment type="caution">
    <text evidence="1">The sequence shown here is derived from an EMBL/GenBank/DDBJ whole genome shotgun (WGS) entry which is preliminary data.</text>
</comment>
<accession>A0A4R0WUR3</accession>
<dbReference type="AlphaFoldDB" id="A0A4R0WUR3"/>
<proteinExistence type="predicted"/>
<reference evidence="1 2" key="1">
    <citation type="submission" date="2017-02" db="EMBL/GenBank/DDBJ databases">
        <title>Paraburkholderia sophoroidis sp. nov. and Paraburkholderia steynii sp. nov. rhizobial symbionts of the fynbos legume Hypocalyptus sophoroides.</title>
        <authorList>
            <person name="Steenkamp E.T."/>
            <person name="Beukes C.W."/>
            <person name="Van Zyl E."/>
            <person name="Avontuur J."/>
            <person name="Chan W.Y."/>
            <person name="Hassen A."/>
            <person name="Palmer M."/>
            <person name="Mthombeni L."/>
            <person name="Phalane F."/>
            <person name="Sereme K."/>
            <person name="Venter S.N."/>
        </authorList>
    </citation>
    <scope>NUCLEOTIDE SEQUENCE [LARGE SCALE GENOMIC DNA]</scope>
    <source>
        <strain evidence="1 2">HC1.1ba</strain>
    </source>
</reference>
<organism evidence="1 2">
    <name type="scientific">Paraburkholderia steynii</name>
    <dbReference type="NCBI Taxonomy" id="1245441"/>
    <lineage>
        <taxon>Bacteria</taxon>
        <taxon>Pseudomonadati</taxon>
        <taxon>Pseudomonadota</taxon>
        <taxon>Betaproteobacteria</taxon>
        <taxon>Burkholderiales</taxon>
        <taxon>Burkholderiaceae</taxon>
        <taxon>Paraburkholderia</taxon>
    </lineage>
</organism>
<evidence type="ECO:0000313" key="1">
    <source>
        <dbReference type="EMBL" id="TCF97906.1"/>
    </source>
</evidence>
<dbReference type="EMBL" id="MWML01001180">
    <property type="protein sequence ID" value="TCF97906.1"/>
    <property type="molecule type" value="Genomic_DNA"/>
</dbReference>
<dbReference type="Proteomes" id="UP000294200">
    <property type="component" value="Unassembled WGS sequence"/>
</dbReference>
<protein>
    <submittedName>
        <fullName evidence="1">Uncharacterized protein</fullName>
    </submittedName>
</protein>
<gene>
    <name evidence="1" type="ORF">BZM27_55290</name>
</gene>